<dbReference type="Proteomes" id="UP001175353">
    <property type="component" value="Unassembled WGS sequence"/>
</dbReference>
<name>A0AAN6KPP7_9PEZI</name>
<accession>A0AAN6KPP7</accession>
<feature type="region of interest" description="Disordered" evidence="1">
    <location>
        <begin position="114"/>
        <end position="158"/>
    </location>
</feature>
<proteinExistence type="predicted"/>
<protein>
    <submittedName>
        <fullName evidence="2">Uncharacterized protein</fullName>
    </submittedName>
</protein>
<evidence type="ECO:0000256" key="1">
    <source>
        <dbReference type="SAM" id="MobiDB-lite"/>
    </source>
</evidence>
<dbReference type="EMBL" id="JAUJLE010000056">
    <property type="protein sequence ID" value="KAK0994352.1"/>
    <property type="molecule type" value="Genomic_DNA"/>
</dbReference>
<gene>
    <name evidence="2" type="ORF">LTR91_007725</name>
</gene>
<organism evidence="2 3">
    <name type="scientific">Friedmanniomyces endolithicus</name>
    <dbReference type="NCBI Taxonomy" id="329885"/>
    <lineage>
        <taxon>Eukaryota</taxon>
        <taxon>Fungi</taxon>
        <taxon>Dikarya</taxon>
        <taxon>Ascomycota</taxon>
        <taxon>Pezizomycotina</taxon>
        <taxon>Dothideomycetes</taxon>
        <taxon>Dothideomycetidae</taxon>
        <taxon>Mycosphaerellales</taxon>
        <taxon>Teratosphaeriaceae</taxon>
        <taxon>Friedmanniomyces</taxon>
    </lineage>
</organism>
<evidence type="ECO:0000313" key="2">
    <source>
        <dbReference type="EMBL" id="KAK0994352.1"/>
    </source>
</evidence>
<evidence type="ECO:0000313" key="3">
    <source>
        <dbReference type="Proteomes" id="UP001175353"/>
    </source>
</evidence>
<reference evidence="2" key="1">
    <citation type="submission" date="2023-06" db="EMBL/GenBank/DDBJ databases">
        <title>Black Yeasts Isolated from many extreme environments.</title>
        <authorList>
            <person name="Coleine C."/>
            <person name="Stajich J.E."/>
            <person name="Selbmann L."/>
        </authorList>
    </citation>
    <scope>NUCLEOTIDE SEQUENCE</scope>
    <source>
        <strain evidence="2">CCFEE 5200</strain>
    </source>
</reference>
<keyword evidence="3" id="KW-1185">Reference proteome</keyword>
<comment type="caution">
    <text evidence="2">The sequence shown here is derived from an EMBL/GenBank/DDBJ whole genome shotgun (WGS) entry which is preliminary data.</text>
</comment>
<sequence>MSLFQCTHPHDSSLKIPKYIFSTTRTATNLHDLSLASQWPPENQSPWTIPDSNDEAEDIHWRYHTNEPITARDELTDANSVPTNPFKKVYDRMAINSLMEYRVDASQTRARGVAKWSDDMTDNGTKQKQRQLERKNTARSGVSHRPVEISRVYGRTES</sequence>
<dbReference type="AlphaFoldDB" id="A0AAN6KPP7"/>